<name>A0AAN6NQH8_9PEZI</name>
<keyword evidence="2" id="KW-1185">Reference proteome</keyword>
<dbReference type="EMBL" id="MU859194">
    <property type="protein sequence ID" value="KAK3949981.1"/>
    <property type="molecule type" value="Genomic_DNA"/>
</dbReference>
<reference evidence="1" key="1">
    <citation type="journal article" date="2023" name="Mol. Phylogenet. Evol.">
        <title>Genome-scale phylogeny and comparative genomics of the fungal order Sordariales.</title>
        <authorList>
            <person name="Hensen N."/>
            <person name="Bonometti L."/>
            <person name="Westerberg I."/>
            <person name="Brannstrom I.O."/>
            <person name="Guillou S."/>
            <person name="Cros-Aarteil S."/>
            <person name="Calhoun S."/>
            <person name="Haridas S."/>
            <person name="Kuo A."/>
            <person name="Mondo S."/>
            <person name="Pangilinan J."/>
            <person name="Riley R."/>
            <person name="LaButti K."/>
            <person name="Andreopoulos B."/>
            <person name="Lipzen A."/>
            <person name="Chen C."/>
            <person name="Yan M."/>
            <person name="Daum C."/>
            <person name="Ng V."/>
            <person name="Clum A."/>
            <person name="Steindorff A."/>
            <person name="Ohm R.A."/>
            <person name="Martin F."/>
            <person name="Silar P."/>
            <person name="Natvig D.O."/>
            <person name="Lalanne C."/>
            <person name="Gautier V."/>
            <person name="Ament-Velasquez S.L."/>
            <person name="Kruys A."/>
            <person name="Hutchinson M.I."/>
            <person name="Powell A.J."/>
            <person name="Barry K."/>
            <person name="Miller A.N."/>
            <person name="Grigoriev I.V."/>
            <person name="Debuchy R."/>
            <person name="Gladieux P."/>
            <person name="Hiltunen Thoren M."/>
            <person name="Johannesson H."/>
        </authorList>
    </citation>
    <scope>NUCLEOTIDE SEQUENCE</scope>
    <source>
        <strain evidence="1">CBS 626.80</strain>
    </source>
</reference>
<accession>A0AAN6NQH8</accession>
<dbReference type="Proteomes" id="UP001303222">
    <property type="component" value="Unassembled WGS sequence"/>
</dbReference>
<evidence type="ECO:0000313" key="2">
    <source>
        <dbReference type="Proteomes" id="UP001303222"/>
    </source>
</evidence>
<comment type="caution">
    <text evidence="1">The sequence shown here is derived from an EMBL/GenBank/DDBJ whole genome shotgun (WGS) entry which is preliminary data.</text>
</comment>
<protein>
    <submittedName>
        <fullName evidence="1">Uncharacterized protein</fullName>
    </submittedName>
</protein>
<reference evidence="1" key="2">
    <citation type="submission" date="2023-06" db="EMBL/GenBank/DDBJ databases">
        <authorList>
            <consortium name="Lawrence Berkeley National Laboratory"/>
            <person name="Mondo S.J."/>
            <person name="Hensen N."/>
            <person name="Bonometti L."/>
            <person name="Westerberg I."/>
            <person name="Brannstrom I.O."/>
            <person name="Guillou S."/>
            <person name="Cros-Aarteil S."/>
            <person name="Calhoun S."/>
            <person name="Haridas S."/>
            <person name="Kuo A."/>
            <person name="Pangilinan J."/>
            <person name="Riley R."/>
            <person name="Labutti K."/>
            <person name="Andreopoulos B."/>
            <person name="Lipzen A."/>
            <person name="Chen C."/>
            <person name="Yanf M."/>
            <person name="Daum C."/>
            <person name="Ng V."/>
            <person name="Clum A."/>
            <person name="Steindorff A."/>
            <person name="Ohm R."/>
            <person name="Martin F."/>
            <person name="Silar P."/>
            <person name="Natvig D."/>
            <person name="Lalanne C."/>
            <person name="Gautier V."/>
            <person name="Ament-Velasquez S.L."/>
            <person name="Kruys A."/>
            <person name="Hutchinson M.I."/>
            <person name="Powell A.J."/>
            <person name="Barry K."/>
            <person name="Miller A.N."/>
            <person name="Grigoriev I.V."/>
            <person name="Debuchy R."/>
            <person name="Gladieux P."/>
            <person name="Thoren M.H."/>
            <person name="Johannesson H."/>
        </authorList>
    </citation>
    <scope>NUCLEOTIDE SEQUENCE</scope>
    <source>
        <strain evidence="1">CBS 626.80</strain>
    </source>
</reference>
<proteinExistence type="predicted"/>
<gene>
    <name evidence="1" type="ORF">QBC32DRAFT_347788</name>
</gene>
<organism evidence="1 2">
    <name type="scientific">Pseudoneurospora amorphoporcata</name>
    <dbReference type="NCBI Taxonomy" id="241081"/>
    <lineage>
        <taxon>Eukaryota</taxon>
        <taxon>Fungi</taxon>
        <taxon>Dikarya</taxon>
        <taxon>Ascomycota</taxon>
        <taxon>Pezizomycotina</taxon>
        <taxon>Sordariomycetes</taxon>
        <taxon>Sordariomycetidae</taxon>
        <taxon>Sordariales</taxon>
        <taxon>Sordariaceae</taxon>
        <taxon>Pseudoneurospora</taxon>
    </lineage>
</organism>
<evidence type="ECO:0000313" key="1">
    <source>
        <dbReference type="EMBL" id="KAK3949981.1"/>
    </source>
</evidence>
<dbReference type="AlphaFoldDB" id="A0AAN6NQH8"/>
<sequence>MEPRTPARRLAFTADATAVTVPKTGVPQLDVGGLEDVYGCARDIVFHGVVEYEVEVASSASKATKWRRLDWERDNEEMLELARNGAYKIPTHLVIRGTVKG</sequence>